<feature type="domain" description="Piwi" evidence="1">
    <location>
        <begin position="8"/>
        <end position="104"/>
    </location>
</feature>
<evidence type="ECO:0000313" key="3">
    <source>
        <dbReference type="WBParaSite" id="jg672"/>
    </source>
</evidence>
<accession>A0A915EK13</accession>
<organism evidence="2 3">
    <name type="scientific">Ditylenchus dipsaci</name>
    <dbReference type="NCBI Taxonomy" id="166011"/>
    <lineage>
        <taxon>Eukaryota</taxon>
        <taxon>Metazoa</taxon>
        <taxon>Ecdysozoa</taxon>
        <taxon>Nematoda</taxon>
        <taxon>Chromadorea</taxon>
        <taxon>Rhabditida</taxon>
        <taxon>Tylenchina</taxon>
        <taxon>Tylenchomorpha</taxon>
        <taxon>Sphaerularioidea</taxon>
        <taxon>Anguinidae</taxon>
        <taxon>Anguininae</taxon>
        <taxon>Ditylenchus</taxon>
    </lineage>
</organism>
<dbReference type="InterPro" id="IPR012337">
    <property type="entry name" value="RNaseH-like_sf"/>
</dbReference>
<keyword evidence="2" id="KW-1185">Reference proteome</keyword>
<dbReference type="AlphaFoldDB" id="A0A915EK13"/>
<evidence type="ECO:0000259" key="1">
    <source>
        <dbReference type="Pfam" id="PF02171"/>
    </source>
</evidence>
<dbReference type="SUPFAM" id="SSF53098">
    <property type="entry name" value="Ribonuclease H-like"/>
    <property type="match status" value="1"/>
</dbReference>
<dbReference type="GO" id="GO:0003676">
    <property type="term" value="F:nucleic acid binding"/>
    <property type="evidence" value="ECO:0007669"/>
    <property type="project" value="InterPro"/>
</dbReference>
<reference evidence="3" key="1">
    <citation type="submission" date="2022-11" db="UniProtKB">
        <authorList>
            <consortium name="WormBaseParasite"/>
        </authorList>
    </citation>
    <scope>IDENTIFICATION</scope>
</reference>
<sequence length="105" mass="11796">MQELNCPAKIVIIVPNKMHHIRFFAKRSKYSSGTVIDSNVGAFLHSANSILRSYTALQGTAKTPRFTVLYNECQDVIWTTSRDHYQLCYGHQIVGSPTSLPLPLT</sequence>
<evidence type="ECO:0000313" key="2">
    <source>
        <dbReference type="Proteomes" id="UP000887574"/>
    </source>
</evidence>
<dbReference type="WBParaSite" id="jg672">
    <property type="protein sequence ID" value="jg672"/>
    <property type="gene ID" value="jg672"/>
</dbReference>
<proteinExistence type="predicted"/>
<dbReference type="InterPro" id="IPR003165">
    <property type="entry name" value="Piwi"/>
</dbReference>
<dbReference type="Gene3D" id="3.30.420.10">
    <property type="entry name" value="Ribonuclease H-like superfamily/Ribonuclease H"/>
    <property type="match status" value="1"/>
</dbReference>
<dbReference type="Proteomes" id="UP000887574">
    <property type="component" value="Unplaced"/>
</dbReference>
<protein>
    <submittedName>
        <fullName evidence="3">Piwi domain-containing protein</fullName>
    </submittedName>
</protein>
<dbReference type="Pfam" id="PF02171">
    <property type="entry name" value="Piwi"/>
    <property type="match status" value="1"/>
</dbReference>
<dbReference type="InterPro" id="IPR036397">
    <property type="entry name" value="RNaseH_sf"/>
</dbReference>
<name>A0A915EK13_9BILA</name>